<organism evidence="1 2">
    <name type="scientific">Actinomadura chokoriensis</name>
    <dbReference type="NCBI Taxonomy" id="454156"/>
    <lineage>
        <taxon>Bacteria</taxon>
        <taxon>Bacillati</taxon>
        <taxon>Actinomycetota</taxon>
        <taxon>Actinomycetes</taxon>
        <taxon>Streptosporangiales</taxon>
        <taxon>Thermomonosporaceae</taxon>
        <taxon>Actinomadura</taxon>
    </lineage>
</organism>
<dbReference type="InterPro" id="IPR059206">
    <property type="entry name" value="Sll1717-like"/>
</dbReference>
<evidence type="ECO:0000313" key="2">
    <source>
        <dbReference type="Proteomes" id="UP001569904"/>
    </source>
</evidence>
<comment type="caution">
    <text evidence="1">The sequence shown here is derived from an EMBL/GenBank/DDBJ whole genome shotgun (WGS) entry which is preliminary data.</text>
</comment>
<dbReference type="Proteomes" id="UP001569904">
    <property type="component" value="Unassembled WGS sequence"/>
</dbReference>
<reference evidence="1 2" key="1">
    <citation type="submission" date="2023-11" db="EMBL/GenBank/DDBJ databases">
        <title>Actinomadura monticuli sp. nov., isolated from volcanic ash.</title>
        <authorList>
            <person name="Lee S.D."/>
            <person name="Yang H."/>
            <person name="Kim I.S."/>
        </authorList>
    </citation>
    <scope>NUCLEOTIDE SEQUENCE [LARGE SCALE GENOMIC DNA]</scope>
    <source>
        <strain evidence="1 2">DSM 45346</strain>
    </source>
</reference>
<gene>
    <name evidence="1" type="ORF">SM436_01385</name>
</gene>
<protein>
    <recommendedName>
        <fullName evidence="3">ATP-binding protein</fullName>
    </recommendedName>
</protein>
<proteinExistence type="predicted"/>
<sequence>MANSRLAELYFGRDDAEMDIAEGGLLRAGFLRTATYEAARRARKHLIIGRKGSGKSAICRTLAAARDPELTTVLVTPDALSADEIRRFELQGIPHEMAKKLIWRYVLATHVARHLVTHAADAHGKAGRRAVSAVRDFLAANGELDDQRPKFWQIVERLRTSLSLEAFGVGVTWDLGGPSEGIRTANQLDVVERHIKQAISDLECPAEHGRLLLLVDQIEDVWSNDGESDSLVIGLLRAARDVTSGLPGVSCVVFLRSDIYDLLQFPDKDKLHGDEMRVDWSPSRLLDLTLIRARASLGADITAEQLWSEIFPPRVGGVPVGAYLVQHTLLRPRDIIHLCNLCRDTAERNGHDRITERDLVDAVDQYSDWKLNDLANEYLANYPFLDGLYPIFRDHGYVVTRQAFRQRAAVPLQALIARFPERAGGLTSDAVIDVLYEIGFLGVRRNDHIVYAHNHHDRIESTDREFHIHPCFRSALRATLATSKPRYDGAIVGQMVGVDVYAGTQNIAIQRGGPEFQILQTVIDGVRRLLDRLDDAGFPTEVREDLSTNLRRILGDAEALRAEPWQITVGIDHIQAFLSSYVRRLLHDGFADGPQTTAYIRSIDDFTRRARGMVWMPYRGGYGGSGSEG</sequence>
<dbReference type="EMBL" id="JAXCEH010000001">
    <property type="protein sequence ID" value="MFA1552333.1"/>
    <property type="molecule type" value="Genomic_DNA"/>
</dbReference>
<evidence type="ECO:0000313" key="1">
    <source>
        <dbReference type="EMBL" id="MFA1552333.1"/>
    </source>
</evidence>
<dbReference type="SUPFAM" id="SSF52540">
    <property type="entry name" value="P-loop containing nucleoside triphosphate hydrolases"/>
    <property type="match status" value="1"/>
</dbReference>
<keyword evidence="2" id="KW-1185">Reference proteome</keyword>
<accession>A0ABV4QQJ9</accession>
<dbReference type="RefSeq" id="WP_371938615.1">
    <property type="nucleotide sequence ID" value="NZ_JAXCEH010000001.1"/>
</dbReference>
<evidence type="ECO:0008006" key="3">
    <source>
        <dbReference type="Google" id="ProtNLM"/>
    </source>
</evidence>
<dbReference type="InterPro" id="IPR027417">
    <property type="entry name" value="P-loop_NTPase"/>
</dbReference>
<dbReference type="NCBIfam" id="NF047389">
    <property type="entry name" value="ATPase_Sll1717"/>
    <property type="match status" value="1"/>
</dbReference>
<name>A0ABV4QQJ9_9ACTN</name>